<keyword evidence="3" id="KW-0732">Signal</keyword>
<evidence type="ECO:0000256" key="2">
    <source>
        <dbReference type="SAM" id="Phobius"/>
    </source>
</evidence>
<evidence type="ECO:0000256" key="1">
    <source>
        <dbReference type="SAM" id="MobiDB-lite"/>
    </source>
</evidence>
<feature type="compositionally biased region" description="Pro residues" evidence="1">
    <location>
        <begin position="278"/>
        <end position="290"/>
    </location>
</feature>
<evidence type="ECO:0000313" key="5">
    <source>
        <dbReference type="Proteomes" id="UP000571183"/>
    </source>
</evidence>
<dbReference type="InterPro" id="IPR046112">
    <property type="entry name" value="DUF6049"/>
</dbReference>
<sequence>MRNNFGSKIFAFLTATILSTSALGSAPTAAAPAVAPTVTPKLVSSIPAADAVGTPHQTTPGTISAAINRTAQQLEKSEAQPASELRLTAAPTTPVLTETATSLTLRAELENTGESTSEPGVISLFVDPQPYVSRETFGREFPATALMVAQKSVPALNKKEKYLAEATISLEQLADLIAAHRSGGNDTTNDAAATSDSALSNGVYRVQALYTPRAATLFTQPNTTIDTDTNSSDSNNTANPGRDSARSSNAARGTTANSGTATATGETNVTDNNFIPVVPLPQWQPVPSGDPHPTITDAYVSTINNTTTDSVASDTAQRAAANGVIPGDTVGAVITFGAATRDSFAAATTVVYTGGKDPLPQTKLTTVVPLTLPEHVETLPTTEQLGELFAPETPLEQLLDFALENRATVAIDPRIIVSIRAAGDTAPDSAKTFLQRLKSPALSSFLLPYADSDLVTQQLLGLPQPLQPTGVTFALHESAQIPNAAITGNATETTAANQNTDPAAGAQLSYEQLAAWDTTAPATVWFNPGTTSKRTLAAAHSAQANRVILNSADLQQHSGGPRVTLQDTEFNALVGSTTLATAAQQISFNSPDSVTAQAAFANLYTELVHSGEVVLLADRSLSNANMRTVRMLQAIHDTSFVTAVPAGQLTGGTATLQDDISPAAAAAFEIHKPLLQAALKNEKTVLHNAPALTQPQKLIDYQRSRLLQLFNTAHLGSSANKVAAFETLAAAYQDRDTALRSSIQILAPQRTQILGVEAKLPLQIRNSLPFAINVLLQLESGSDTLSVTQQEFKDLTVESGDTITVLAPVHSNTGAGAGSVITHLLTADGAHNLTTETFSLGIASYVETIGLAAMGFAVAVLLAVWLRRLLQKSRAATAGPQ</sequence>
<accession>A0A840DNM8</accession>
<proteinExistence type="predicted"/>
<protein>
    <submittedName>
        <fullName evidence="4">Uncharacterized protein</fullName>
    </submittedName>
</protein>
<feature type="transmembrane region" description="Helical" evidence="2">
    <location>
        <begin position="842"/>
        <end position="866"/>
    </location>
</feature>
<dbReference type="AlphaFoldDB" id="A0A840DNM8"/>
<feature type="region of interest" description="Disordered" evidence="1">
    <location>
        <begin position="220"/>
        <end position="290"/>
    </location>
</feature>
<comment type="caution">
    <text evidence="4">The sequence shown here is derived from an EMBL/GenBank/DDBJ whole genome shotgun (WGS) entry which is preliminary data.</text>
</comment>
<dbReference type="Proteomes" id="UP000571183">
    <property type="component" value="Unassembled WGS sequence"/>
</dbReference>
<name>A0A840DNM8_9MICO</name>
<keyword evidence="5" id="KW-1185">Reference proteome</keyword>
<dbReference type="RefSeq" id="WP_183304317.1">
    <property type="nucleotide sequence ID" value="NZ_JACIFD010000003.1"/>
</dbReference>
<gene>
    <name evidence="4" type="ORF">F5897_000437</name>
</gene>
<reference evidence="4" key="1">
    <citation type="submission" date="2020-08" db="EMBL/GenBank/DDBJ databases">
        <title>Sequencing the genomes of 1000 actinobacteria strains.</title>
        <authorList>
            <person name="Klenk H.-P."/>
        </authorList>
    </citation>
    <scope>NUCLEOTIDE SEQUENCE [LARGE SCALE GENOMIC DNA]</scope>
    <source>
        <strain evidence="4">DSM 27064</strain>
    </source>
</reference>
<dbReference type="Pfam" id="PF19516">
    <property type="entry name" value="DUF6049"/>
    <property type="match status" value="1"/>
</dbReference>
<keyword evidence="2" id="KW-0472">Membrane</keyword>
<feature type="compositionally biased region" description="Low complexity" evidence="1">
    <location>
        <begin position="222"/>
        <end position="239"/>
    </location>
</feature>
<organism evidence="4 5">
    <name type="scientific">Canibacter oris</name>
    <dbReference type="NCBI Taxonomy" id="1365628"/>
    <lineage>
        <taxon>Bacteria</taxon>
        <taxon>Bacillati</taxon>
        <taxon>Actinomycetota</taxon>
        <taxon>Actinomycetes</taxon>
        <taxon>Micrococcales</taxon>
        <taxon>Microbacteriaceae</taxon>
        <taxon>Canibacter</taxon>
    </lineage>
</organism>
<evidence type="ECO:0000313" key="4">
    <source>
        <dbReference type="EMBL" id="MBB4071149.1"/>
    </source>
</evidence>
<feature type="signal peptide" evidence="3">
    <location>
        <begin position="1"/>
        <end position="30"/>
    </location>
</feature>
<keyword evidence="2" id="KW-0812">Transmembrane</keyword>
<keyword evidence="2" id="KW-1133">Transmembrane helix</keyword>
<evidence type="ECO:0000256" key="3">
    <source>
        <dbReference type="SAM" id="SignalP"/>
    </source>
</evidence>
<feature type="chain" id="PRO_5032833538" evidence="3">
    <location>
        <begin position="31"/>
        <end position="881"/>
    </location>
</feature>
<dbReference type="EMBL" id="JACIFD010000003">
    <property type="protein sequence ID" value="MBB4071149.1"/>
    <property type="molecule type" value="Genomic_DNA"/>
</dbReference>
<feature type="compositionally biased region" description="Low complexity" evidence="1">
    <location>
        <begin position="249"/>
        <end position="268"/>
    </location>
</feature>